<keyword evidence="2" id="KW-1185">Reference proteome</keyword>
<evidence type="ECO:0000313" key="2">
    <source>
        <dbReference type="Proteomes" id="UP000277579"/>
    </source>
</evidence>
<dbReference type="PROSITE" id="PS51257">
    <property type="entry name" value="PROKAR_LIPOPROTEIN"/>
    <property type="match status" value="1"/>
</dbReference>
<reference evidence="1 2" key="1">
    <citation type="submission" date="2018-10" db="EMBL/GenBank/DDBJ databases">
        <title>Genomic Encyclopedia of Archaeal and Bacterial Type Strains, Phase II (KMG-II): from individual species to whole genera.</title>
        <authorList>
            <person name="Goeker M."/>
        </authorList>
    </citation>
    <scope>NUCLEOTIDE SEQUENCE [LARGE SCALE GENOMIC DNA]</scope>
    <source>
        <strain evidence="1 2">DSM 29537</strain>
    </source>
</reference>
<evidence type="ECO:0000313" key="1">
    <source>
        <dbReference type="EMBL" id="RKS20285.1"/>
    </source>
</evidence>
<dbReference type="EMBL" id="RBLC01000004">
    <property type="protein sequence ID" value="RKS20285.1"/>
    <property type="molecule type" value="Genomic_DNA"/>
</dbReference>
<evidence type="ECO:0008006" key="3">
    <source>
        <dbReference type="Google" id="ProtNLM"/>
    </source>
</evidence>
<organism evidence="1 2">
    <name type="scientific">Flavobacterium endophyticum</name>
    <dbReference type="NCBI Taxonomy" id="1540163"/>
    <lineage>
        <taxon>Bacteria</taxon>
        <taxon>Pseudomonadati</taxon>
        <taxon>Bacteroidota</taxon>
        <taxon>Flavobacteriia</taxon>
        <taxon>Flavobacteriales</taxon>
        <taxon>Flavobacteriaceae</taxon>
        <taxon>Flavobacterium</taxon>
    </lineage>
</organism>
<protein>
    <recommendedName>
        <fullName evidence="3">Lipoprotein</fullName>
    </recommendedName>
</protein>
<name>A0A495M4P0_9FLAO</name>
<accession>A0A495M4P0</accession>
<dbReference type="RefSeq" id="WP_121376959.1">
    <property type="nucleotide sequence ID" value="NZ_RBLC01000004.1"/>
</dbReference>
<dbReference type="AlphaFoldDB" id="A0A495M4P0"/>
<sequence length="202" mass="22464">MKKIALALIGISLLSCSDKKASAVETEKTSDSIVKYVSPEITDRKQLIIPGKSIGLTQLGQNAETLSSLGKPDFSDAAMGKAWATWYSKDGQKKELNIYTTYKDSEMKEKVIRQIRITSPEFKTSEGIAIGKSLIDIQKSYPEIKLVGKYNADGKSIQLYDAMDSGIAFEIENDSCIGIIIHETNKKVTEEYITLHPDMERF</sequence>
<proteinExistence type="predicted"/>
<dbReference type="Proteomes" id="UP000277579">
    <property type="component" value="Unassembled WGS sequence"/>
</dbReference>
<gene>
    <name evidence="1" type="ORF">CLV94_2659</name>
</gene>
<comment type="caution">
    <text evidence="1">The sequence shown here is derived from an EMBL/GenBank/DDBJ whole genome shotgun (WGS) entry which is preliminary data.</text>
</comment>
<dbReference type="OrthoDB" id="1494315at2"/>